<dbReference type="PANTHER" id="PTHR10044:SF139">
    <property type="entry name" value="DEATH-ASSOCIATED INHIBITOR OF APOPTOSIS 2"/>
    <property type="match status" value="1"/>
</dbReference>
<reference evidence="1 2" key="1">
    <citation type="submission" date="2019-08" db="EMBL/GenBank/DDBJ databases">
        <title>The genome of the soybean aphid Biotype 1, its phylome, world population structure and adaptation to the North American continent.</title>
        <authorList>
            <person name="Giordano R."/>
            <person name="Donthu R.K."/>
            <person name="Hernandez A.G."/>
            <person name="Wright C.L."/>
            <person name="Zimin A.V."/>
        </authorList>
    </citation>
    <scope>NUCLEOTIDE SEQUENCE [LARGE SCALE GENOMIC DNA]</scope>
    <source>
        <tissue evidence="1">Whole aphids</tissue>
    </source>
</reference>
<accession>A0A6G0U076</accession>
<dbReference type="OrthoDB" id="6113021at2759"/>
<dbReference type="Pfam" id="PF00653">
    <property type="entry name" value="BIR"/>
    <property type="match status" value="1"/>
</dbReference>
<dbReference type="GO" id="GO:0005634">
    <property type="term" value="C:nucleus"/>
    <property type="evidence" value="ECO:0007669"/>
    <property type="project" value="TreeGrafter"/>
</dbReference>
<comment type="caution">
    <text evidence="1">The sequence shown here is derived from an EMBL/GenBank/DDBJ whole genome shotgun (WGS) entry which is preliminary data.</text>
</comment>
<dbReference type="Gene3D" id="1.10.533.10">
    <property type="entry name" value="Death Domain, Fas"/>
    <property type="match status" value="1"/>
</dbReference>
<dbReference type="PROSITE" id="PS00141">
    <property type="entry name" value="ASP_PROTEASE"/>
    <property type="match status" value="1"/>
</dbReference>
<dbReference type="Gene3D" id="1.10.8.10">
    <property type="entry name" value="DNA helicase RuvA subunit, C-terminal domain"/>
    <property type="match status" value="1"/>
</dbReference>
<dbReference type="Gene3D" id="1.10.1170.10">
    <property type="entry name" value="Inhibitor Of Apoptosis Protein (2mihbC-IAP-1), Chain A"/>
    <property type="match status" value="1"/>
</dbReference>
<dbReference type="EMBL" id="VYZN01000010">
    <property type="protein sequence ID" value="KAE9542464.1"/>
    <property type="molecule type" value="Genomic_DNA"/>
</dbReference>
<proteinExistence type="predicted"/>
<dbReference type="GO" id="GO:0006508">
    <property type="term" value="P:proteolysis"/>
    <property type="evidence" value="ECO:0007669"/>
    <property type="project" value="InterPro"/>
</dbReference>
<dbReference type="GO" id="GO:0004190">
    <property type="term" value="F:aspartic-type endopeptidase activity"/>
    <property type="evidence" value="ECO:0007669"/>
    <property type="project" value="InterPro"/>
</dbReference>
<dbReference type="CDD" id="cd00303">
    <property type="entry name" value="retropepsin_like"/>
    <property type="match status" value="1"/>
</dbReference>
<dbReference type="PROSITE" id="PS50143">
    <property type="entry name" value="BIR_REPEAT_2"/>
    <property type="match status" value="1"/>
</dbReference>
<dbReference type="AlphaFoldDB" id="A0A6G0U076"/>
<dbReference type="SMART" id="SM00238">
    <property type="entry name" value="BIR"/>
    <property type="match status" value="1"/>
</dbReference>
<keyword evidence="2" id="KW-1185">Reference proteome</keyword>
<evidence type="ECO:0000313" key="1">
    <source>
        <dbReference type="EMBL" id="KAE9542464.1"/>
    </source>
</evidence>
<dbReference type="SUPFAM" id="SSF57924">
    <property type="entry name" value="Inhibitor of apoptosis (IAP) repeat"/>
    <property type="match status" value="1"/>
</dbReference>
<dbReference type="GO" id="GO:0043027">
    <property type="term" value="F:cysteine-type endopeptidase inhibitor activity involved in apoptotic process"/>
    <property type="evidence" value="ECO:0007669"/>
    <property type="project" value="TreeGrafter"/>
</dbReference>
<dbReference type="CDD" id="cd00022">
    <property type="entry name" value="BIR"/>
    <property type="match status" value="1"/>
</dbReference>
<dbReference type="InterPro" id="IPR005312">
    <property type="entry name" value="DUF1759"/>
</dbReference>
<dbReference type="GO" id="GO:0061630">
    <property type="term" value="F:ubiquitin protein ligase activity"/>
    <property type="evidence" value="ECO:0007669"/>
    <property type="project" value="TreeGrafter"/>
</dbReference>
<dbReference type="GO" id="GO:0051726">
    <property type="term" value="P:regulation of cell cycle"/>
    <property type="evidence" value="ECO:0007669"/>
    <property type="project" value="TreeGrafter"/>
</dbReference>
<evidence type="ECO:0000313" key="2">
    <source>
        <dbReference type="Proteomes" id="UP000475862"/>
    </source>
</evidence>
<dbReference type="Proteomes" id="UP000475862">
    <property type="component" value="Unassembled WGS sequence"/>
</dbReference>
<dbReference type="InterPro" id="IPR050784">
    <property type="entry name" value="IAP"/>
</dbReference>
<dbReference type="InterPro" id="IPR001969">
    <property type="entry name" value="Aspartic_peptidase_AS"/>
</dbReference>
<dbReference type="Gene3D" id="2.40.70.10">
    <property type="entry name" value="Acid Proteases"/>
    <property type="match status" value="1"/>
</dbReference>
<sequence length="563" mass="63700">MNFQKINNSFCSLVSLVRNNAYPTYPEFTTFISRLKTFNLFPLTSSQDKYSLAESGFIYSGKKDIVECFCCSLILHHWEKEDNPWIEHSRWNSKCVFVLLSKGNQFIENVVKKYGFIELGRMIGAASTMKNIPTTESNVSNTLVRRRVGLMSELSAHFKFIMGFEESTVAYQLIDIRLEQIQNTVKQFQEIQDKIEDLDDSVEDNQSHHRIQFNELACNIQASLLTLQSKKTKPVSIQNEFHTNDSMRLPSVPAPVFDGNIQNWPSFKDSFDAMFHNNKGLAEVQKLHYLKACMCYGVRSIEPTNYEWDAWLVTLLCYKLDNITVGEWQLLQTTKELPKFTDLEVFLSNRISAYELHNDQPPLSETKDASNIEEIVPPKVLCAQTNKVMVSGSVPQHHAVLATAIINIYNASGQPQQCRAILDSGSQLSFMTKACAKRLQLKNICESTSIEGIGSTSLSVSRLTPAIMSSRTYSTALTFHCIPVITSDLPSCKVKVDELSIPSIIRQQLADPQFHEPRPVDCLLVADVFFEIFYGEKMAISNTLVAHSTALGWVVTSQLQLNH</sequence>
<dbReference type="InterPro" id="IPR021109">
    <property type="entry name" value="Peptidase_aspartic_dom_sf"/>
</dbReference>
<dbReference type="Pfam" id="PF03564">
    <property type="entry name" value="DUF1759"/>
    <property type="match status" value="1"/>
</dbReference>
<name>A0A6G0U076_APHGL</name>
<dbReference type="GO" id="GO:0005737">
    <property type="term" value="C:cytoplasm"/>
    <property type="evidence" value="ECO:0007669"/>
    <property type="project" value="TreeGrafter"/>
</dbReference>
<dbReference type="PANTHER" id="PTHR10044">
    <property type="entry name" value="INHIBITOR OF APOPTOSIS"/>
    <property type="match status" value="1"/>
</dbReference>
<dbReference type="InterPro" id="IPR011029">
    <property type="entry name" value="DEATH-like_dom_sf"/>
</dbReference>
<dbReference type="GO" id="GO:0031398">
    <property type="term" value="P:positive regulation of protein ubiquitination"/>
    <property type="evidence" value="ECO:0007669"/>
    <property type="project" value="TreeGrafter"/>
</dbReference>
<dbReference type="InterPro" id="IPR001370">
    <property type="entry name" value="BIR_rpt"/>
</dbReference>
<organism evidence="1 2">
    <name type="scientific">Aphis glycines</name>
    <name type="common">Soybean aphid</name>
    <dbReference type="NCBI Taxonomy" id="307491"/>
    <lineage>
        <taxon>Eukaryota</taxon>
        <taxon>Metazoa</taxon>
        <taxon>Ecdysozoa</taxon>
        <taxon>Arthropoda</taxon>
        <taxon>Hexapoda</taxon>
        <taxon>Insecta</taxon>
        <taxon>Pterygota</taxon>
        <taxon>Neoptera</taxon>
        <taxon>Paraneoptera</taxon>
        <taxon>Hemiptera</taxon>
        <taxon>Sternorrhyncha</taxon>
        <taxon>Aphidomorpha</taxon>
        <taxon>Aphidoidea</taxon>
        <taxon>Aphididae</taxon>
        <taxon>Aphidini</taxon>
        <taxon>Aphis</taxon>
        <taxon>Aphis</taxon>
    </lineage>
</organism>
<dbReference type="GO" id="GO:0043066">
    <property type="term" value="P:negative regulation of apoptotic process"/>
    <property type="evidence" value="ECO:0007669"/>
    <property type="project" value="TreeGrafter"/>
</dbReference>
<gene>
    <name evidence="1" type="ORF">AGLY_003325</name>
</gene>
<protein>
    <submittedName>
        <fullName evidence="1">Uncharacterized protein</fullName>
    </submittedName>
</protein>